<sequence>MVRTKASCSTVKAVAAKAPRKALAAVPASADSPSSTGKGKYAGGNPAHPRPTPSWQKGLDSFLLRSPSGKGKENRDDEGPSASTSSGNENKAKSKLPTKSKATRAVSDSGSDDEVIPEKKPLIESDEDE</sequence>
<dbReference type="Proteomes" id="UP000085678">
    <property type="component" value="Unplaced"/>
</dbReference>
<dbReference type="InterPro" id="IPR031444">
    <property type="entry name" value="PCNA-AF_dom"/>
</dbReference>
<keyword evidence="4" id="KW-0963">Cytoplasm</keyword>
<dbReference type="KEGG" id="lak:106155055"/>
<dbReference type="GO" id="GO:0019985">
    <property type="term" value="P:translesion synthesis"/>
    <property type="evidence" value="ECO:0007669"/>
    <property type="project" value="TreeGrafter"/>
</dbReference>
<dbReference type="GO" id="GO:0005634">
    <property type="term" value="C:nucleus"/>
    <property type="evidence" value="ECO:0007669"/>
    <property type="project" value="UniProtKB-SubCell"/>
</dbReference>
<dbReference type="GeneID" id="106155055"/>
<comment type="subcellular location">
    <subcellularLocation>
        <location evidence="2">Cytoplasm</location>
        <location evidence="2">Perinuclear region</location>
    </subcellularLocation>
    <subcellularLocation>
        <location evidence="1">Nucleus</location>
    </subcellularLocation>
</comment>
<evidence type="ECO:0000313" key="12">
    <source>
        <dbReference type="Proteomes" id="UP000085678"/>
    </source>
</evidence>
<dbReference type="InterPro" id="IPR040444">
    <property type="entry name" value="PCNA-AF"/>
</dbReference>
<organism evidence="12 13">
    <name type="scientific">Lingula anatina</name>
    <name type="common">Brachiopod</name>
    <name type="synonym">Lingula unguis</name>
    <dbReference type="NCBI Taxonomy" id="7574"/>
    <lineage>
        <taxon>Eukaryota</taxon>
        <taxon>Metazoa</taxon>
        <taxon>Spiralia</taxon>
        <taxon>Lophotrochozoa</taxon>
        <taxon>Brachiopoda</taxon>
        <taxon>Linguliformea</taxon>
        <taxon>Lingulata</taxon>
        <taxon>Lingulida</taxon>
        <taxon>Linguloidea</taxon>
        <taxon>Lingulidae</taxon>
        <taxon>Lingula</taxon>
    </lineage>
</organism>
<evidence type="ECO:0000256" key="10">
    <source>
        <dbReference type="SAM" id="MobiDB-lite"/>
    </source>
</evidence>
<dbReference type="STRING" id="7574.A0A1S3HGD4"/>
<feature type="compositionally biased region" description="Polar residues" evidence="10">
    <location>
        <begin position="1"/>
        <end position="10"/>
    </location>
</feature>
<protein>
    <recommendedName>
        <fullName evidence="3">PCNA-associated factor</fullName>
    </recommendedName>
    <alternativeName>
        <fullName evidence="8">PCNA-associated factor of 15 kDa</fullName>
    </alternativeName>
    <alternativeName>
        <fullName evidence="9">PCNA-clamp-associated factor</fullName>
    </alternativeName>
</protein>
<dbReference type="PANTHER" id="PTHR15679">
    <property type="entry name" value="PCNA-ASSOCIATED FACTOR"/>
    <property type="match status" value="1"/>
</dbReference>
<evidence type="ECO:0000256" key="3">
    <source>
        <dbReference type="ARBA" id="ARBA00013777"/>
    </source>
</evidence>
<dbReference type="OrthoDB" id="7479084at2759"/>
<dbReference type="InParanoid" id="A0A1S3HGD4"/>
<name>A0A1S3HGD4_LINAN</name>
<dbReference type="Pfam" id="PF15715">
    <property type="entry name" value="PAF"/>
    <property type="match status" value="1"/>
</dbReference>
<evidence type="ECO:0000313" key="13">
    <source>
        <dbReference type="RefSeq" id="XP_013385117.1"/>
    </source>
</evidence>
<feature type="compositionally biased region" description="Basic residues" evidence="10">
    <location>
        <begin position="93"/>
        <end position="102"/>
    </location>
</feature>
<evidence type="ECO:0000256" key="7">
    <source>
        <dbReference type="ARBA" id="ARBA00023242"/>
    </source>
</evidence>
<dbReference type="PANTHER" id="PTHR15679:SF8">
    <property type="entry name" value="PCNA-ASSOCIATED FACTOR"/>
    <property type="match status" value="1"/>
</dbReference>
<keyword evidence="5" id="KW-0227">DNA damage</keyword>
<evidence type="ECO:0000259" key="11">
    <source>
        <dbReference type="Pfam" id="PF15715"/>
    </source>
</evidence>
<evidence type="ECO:0000256" key="5">
    <source>
        <dbReference type="ARBA" id="ARBA00022763"/>
    </source>
</evidence>
<proteinExistence type="predicted"/>
<feature type="compositionally biased region" description="Low complexity" evidence="10">
    <location>
        <begin position="11"/>
        <end position="35"/>
    </location>
</feature>
<feature type="region of interest" description="Disordered" evidence="10">
    <location>
        <begin position="1"/>
        <end position="129"/>
    </location>
</feature>
<reference evidence="13" key="1">
    <citation type="submission" date="2025-08" db="UniProtKB">
        <authorList>
            <consortium name="RefSeq"/>
        </authorList>
    </citation>
    <scope>IDENTIFICATION</scope>
    <source>
        <tissue evidence="13">Gonads</tissue>
    </source>
</reference>
<keyword evidence="7" id="KW-0539">Nucleus</keyword>
<evidence type="ECO:0000256" key="6">
    <source>
        <dbReference type="ARBA" id="ARBA00023204"/>
    </source>
</evidence>
<dbReference type="GO" id="GO:0006281">
    <property type="term" value="P:DNA repair"/>
    <property type="evidence" value="ECO:0007669"/>
    <property type="project" value="UniProtKB-KW"/>
</dbReference>
<keyword evidence="6" id="KW-0234">DNA repair</keyword>
<gene>
    <name evidence="13" type="primary">LOC106155055</name>
</gene>
<accession>A0A1S3HGD4</accession>
<keyword evidence="12" id="KW-1185">Reference proteome</keyword>
<evidence type="ECO:0000256" key="4">
    <source>
        <dbReference type="ARBA" id="ARBA00022490"/>
    </source>
</evidence>
<feature type="domain" description="PCNA-associated factor histone-like" evidence="11">
    <location>
        <begin position="1"/>
        <end position="103"/>
    </location>
</feature>
<dbReference type="AlphaFoldDB" id="A0A1S3HGD4"/>
<dbReference type="OMA" id="CASETSQ"/>
<evidence type="ECO:0000256" key="8">
    <source>
        <dbReference type="ARBA" id="ARBA00030014"/>
    </source>
</evidence>
<evidence type="ECO:0000256" key="1">
    <source>
        <dbReference type="ARBA" id="ARBA00004123"/>
    </source>
</evidence>
<evidence type="ECO:0000256" key="9">
    <source>
        <dbReference type="ARBA" id="ARBA00031186"/>
    </source>
</evidence>
<dbReference type="GO" id="GO:0003682">
    <property type="term" value="F:chromatin binding"/>
    <property type="evidence" value="ECO:0007669"/>
    <property type="project" value="TreeGrafter"/>
</dbReference>
<evidence type="ECO:0000256" key="2">
    <source>
        <dbReference type="ARBA" id="ARBA00004556"/>
    </source>
</evidence>
<dbReference type="RefSeq" id="XP_013385117.1">
    <property type="nucleotide sequence ID" value="XM_013529663.1"/>
</dbReference>
<dbReference type="GO" id="GO:0048471">
    <property type="term" value="C:perinuclear region of cytoplasm"/>
    <property type="evidence" value="ECO:0007669"/>
    <property type="project" value="UniProtKB-SubCell"/>
</dbReference>
<dbReference type="GO" id="GO:0051726">
    <property type="term" value="P:regulation of cell cycle"/>
    <property type="evidence" value="ECO:0007669"/>
    <property type="project" value="InterPro"/>
</dbReference>